<comment type="caution">
    <text evidence="2">The sequence shown here is derived from an EMBL/GenBank/DDBJ whole genome shotgun (WGS) entry which is preliminary data.</text>
</comment>
<dbReference type="EMBL" id="QGKV02001507">
    <property type="protein sequence ID" value="KAF3528645.1"/>
    <property type="molecule type" value="Genomic_DNA"/>
</dbReference>
<sequence>MLPNAFVGQADSLAFFRFVLGLIRSFSWHSIFNFNLDNKDEHKTIKDARVENIGTGKQENPEVKTAGRTPKKRLRKACVSDEKEVHVEIGPVDENEKSNTPMGAALSADDATVRDLVGDALAQTLRLSWLLWSAIWQRFMELFSRQSIGLLSTSHIGTFLQPDGKFQDVPMIMRRWDPGKLRSTMGQFLRIQREIVLRRNLFDLLRNFQKNRKTEIDGYWGSRRSGNRISLLNFWTLNGQSLDLRGRISGLFKPDLDLITRGSSEYRQRTQSNGYWNCAKVSERVKKRSYSNGGDYRRDEGRSGYRNSRYEPSRGYAQEDRNRFARGSRRETSQLRDVMEEDHEEGEFQNKMELTLPQIVSYVVILDSIRMEDGVDLGNKMLEEGINGLREDVMVLDDKHVNMSGKGKKENDDDKFLNITDDLMYQYIIGKQLWSSVVVFDSFEEDTLVMWITLFQVYILESDSEVEYGVHCVSALVVGLIKPNTKPDSIRMEDGVDLGNKMLEEGINGLGEDVMVLDDKHVNMSAEGEEENDDDKFLDITDDLMNQYINEK</sequence>
<protein>
    <submittedName>
        <fullName evidence="2">Uncharacterized protein</fullName>
    </submittedName>
</protein>
<reference evidence="2 3" key="1">
    <citation type="journal article" date="2020" name="BMC Genomics">
        <title>Intraspecific diversification of the crop wild relative Brassica cretica Lam. using demographic model selection.</title>
        <authorList>
            <person name="Kioukis A."/>
            <person name="Michalopoulou V.A."/>
            <person name="Briers L."/>
            <person name="Pirintsos S."/>
            <person name="Studholme D.J."/>
            <person name="Pavlidis P."/>
            <person name="Sarris P.F."/>
        </authorList>
    </citation>
    <scope>NUCLEOTIDE SEQUENCE [LARGE SCALE GENOMIC DNA]</scope>
    <source>
        <strain evidence="3">cv. PFS-1207/04</strain>
    </source>
</reference>
<evidence type="ECO:0000256" key="1">
    <source>
        <dbReference type="SAM" id="MobiDB-lite"/>
    </source>
</evidence>
<evidence type="ECO:0000313" key="2">
    <source>
        <dbReference type="EMBL" id="KAF3528645.1"/>
    </source>
</evidence>
<keyword evidence="3" id="KW-1185">Reference proteome</keyword>
<name>A0ABQ7B904_BRACR</name>
<gene>
    <name evidence="2" type="ORF">DY000_02041689</name>
</gene>
<feature type="compositionally biased region" description="Basic and acidic residues" evidence="1">
    <location>
        <begin position="295"/>
        <end position="338"/>
    </location>
</feature>
<organism evidence="2 3">
    <name type="scientific">Brassica cretica</name>
    <name type="common">Mustard</name>
    <dbReference type="NCBI Taxonomy" id="69181"/>
    <lineage>
        <taxon>Eukaryota</taxon>
        <taxon>Viridiplantae</taxon>
        <taxon>Streptophyta</taxon>
        <taxon>Embryophyta</taxon>
        <taxon>Tracheophyta</taxon>
        <taxon>Spermatophyta</taxon>
        <taxon>Magnoliopsida</taxon>
        <taxon>eudicotyledons</taxon>
        <taxon>Gunneridae</taxon>
        <taxon>Pentapetalae</taxon>
        <taxon>rosids</taxon>
        <taxon>malvids</taxon>
        <taxon>Brassicales</taxon>
        <taxon>Brassicaceae</taxon>
        <taxon>Brassiceae</taxon>
        <taxon>Brassica</taxon>
    </lineage>
</organism>
<evidence type="ECO:0000313" key="3">
    <source>
        <dbReference type="Proteomes" id="UP000266723"/>
    </source>
</evidence>
<proteinExistence type="predicted"/>
<feature type="region of interest" description="Disordered" evidence="1">
    <location>
        <begin position="289"/>
        <end position="338"/>
    </location>
</feature>
<accession>A0ABQ7B904</accession>
<dbReference type="Proteomes" id="UP000266723">
    <property type="component" value="Unassembled WGS sequence"/>
</dbReference>